<name>A0A5N6F0T5_9EURO</name>
<dbReference type="CDD" id="cd19481">
    <property type="entry name" value="RecA-like_protease"/>
    <property type="match status" value="1"/>
</dbReference>
<protein>
    <submittedName>
        <fullName evidence="2">P-loop containing nucleoside triphosphate hydrolase protein</fullName>
    </submittedName>
</protein>
<proteinExistence type="predicted"/>
<keyword evidence="3" id="KW-1185">Reference proteome</keyword>
<dbReference type="InterPro" id="IPR027417">
    <property type="entry name" value="P-loop_NTPase"/>
</dbReference>
<dbReference type="PANTHER" id="PTHR46411:SF3">
    <property type="entry name" value="AAA+ ATPASE DOMAIN-CONTAINING PROTEIN"/>
    <property type="match status" value="1"/>
</dbReference>
<dbReference type="Pfam" id="PF22942">
    <property type="entry name" value="DUF7025"/>
    <property type="match status" value="1"/>
</dbReference>
<dbReference type="SUPFAM" id="SSF52540">
    <property type="entry name" value="P-loop containing nucleoside triphosphate hydrolases"/>
    <property type="match status" value="1"/>
</dbReference>
<gene>
    <name evidence="2" type="ORF">BDV33DRAFT_200427</name>
</gene>
<dbReference type="InterPro" id="IPR003593">
    <property type="entry name" value="AAA+_ATPase"/>
</dbReference>
<evidence type="ECO:0000313" key="2">
    <source>
        <dbReference type="EMBL" id="KAB8223448.1"/>
    </source>
</evidence>
<dbReference type="SMART" id="SM00382">
    <property type="entry name" value="AAA"/>
    <property type="match status" value="1"/>
</dbReference>
<dbReference type="InterPro" id="IPR054289">
    <property type="entry name" value="DUF7025"/>
</dbReference>
<evidence type="ECO:0000259" key="1">
    <source>
        <dbReference type="SMART" id="SM00382"/>
    </source>
</evidence>
<dbReference type="Proteomes" id="UP000326799">
    <property type="component" value="Unassembled WGS sequence"/>
</dbReference>
<accession>A0A5N6F0T5</accession>
<dbReference type="GO" id="GO:0005524">
    <property type="term" value="F:ATP binding"/>
    <property type="evidence" value="ECO:0007669"/>
    <property type="project" value="InterPro"/>
</dbReference>
<sequence length="442" mass="50356">METKTSRKRDCFEIHGMYFDDDGIVFGECEEVIQIESFRGARNIKELPAYALELHEDPDMRQRLVSNGRKFLAFRGSHHRQYQGHMFVPKDDELIQVHADGRVMVDAASFRRISPNYPRFQDRRPVKLRPYYTVLETVDRITGNCVNPDEMEEEDLARCSPTVLGFCLDNKYWGEFALDLVEDITFSTGLFDMLEISEDKKQVVRSLTESCVLEAKRTSEDDIIVGKGQGVIVLLHGPPGVGKTLTAEAIAEDLQCLLYSISSGELRSDAESLEHQLGDIFDTAAAWNAILLLDEADVYLKRRDGLYLERNRLVATFLRTLEYYRGIFFLTTNLVEEFDEAVLNRVHLKLPYDDLKAPARRRILDRFLKAARADIQEADLETFAEIPLDGRKIKNVVKIARSVASSKGIQLSATYVRMTLRTNGYNVPAQGSAKFDASLYEN</sequence>
<organism evidence="2 3">
    <name type="scientific">Aspergillus novoparasiticus</name>
    <dbReference type="NCBI Taxonomy" id="986946"/>
    <lineage>
        <taxon>Eukaryota</taxon>
        <taxon>Fungi</taxon>
        <taxon>Dikarya</taxon>
        <taxon>Ascomycota</taxon>
        <taxon>Pezizomycotina</taxon>
        <taxon>Eurotiomycetes</taxon>
        <taxon>Eurotiomycetidae</taxon>
        <taxon>Eurotiales</taxon>
        <taxon>Aspergillaceae</taxon>
        <taxon>Aspergillus</taxon>
        <taxon>Aspergillus subgen. Circumdati</taxon>
    </lineage>
</organism>
<evidence type="ECO:0000313" key="3">
    <source>
        <dbReference type="Proteomes" id="UP000326799"/>
    </source>
</evidence>
<dbReference type="GO" id="GO:0016887">
    <property type="term" value="F:ATP hydrolysis activity"/>
    <property type="evidence" value="ECO:0007669"/>
    <property type="project" value="InterPro"/>
</dbReference>
<dbReference type="EMBL" id="ML733405">
    <property type="protein sequence ID" value="KAB8223448.1"/>
    <property type="molecule type" value="Genomic_DNA"/>
</dbReference>
<dbReference type="InterPro" id="IPR003959">
    <property type="entry name" value="ATPase_AAA_core"/>
</dbReference>
<dbReference type="PANTHER" id="PTHR46411">
    <property type="entry name" value="FAMILY ATPASE, PUTATIVE-RELATED"/>
    <property type="match status" value="1"/>
</dbReference>
<feature type="domain" description="AAA+ ATPase" evidence="1">
    <location>
        <begin position="229"/>
        <end position="354"/>
    </location>
</feature>
<dbReference type="Pfam" id="PF00004">
    <property type="entry name" value="AAA"/>
    <property type="match status" value="1"/>
</dbReference>
<reference evidence="2 3" key="1">
    <citation type="submission" date="2019-04" db="EMBL/GenBank/DDBJ databases">
        <title>Fungal friends and foes A comparative genomics study of 23 Aspergillus species from section Flavi.</title>
        <authorList>
            <consortium name="DOE Joint Genome Institute"/>
            <person name="Kjaerbolling I."/>
            <person name="Vesth T.C."/>
            <person name="Frisvad J.C."/>
            <person name="Nybo J.L."/>
            <person name="Theobald S."/>
            <person name="Kildgaard S."/>
            <person name="Petersen T.I."/>
            <person name="Kuo A."/>
            <person name="Sato A."/>
            <person name="Lyhne E.K."/>
            <person name="Kogle M.E."/>
            <person name="Wiebenga A."/>
            <person name="Kun R.S."/>
            <person name="Lubbers R.J."/>
            <person name="Makela M.R."/>
            <person name="Barry K."/>
            <person name="Chovatia M."/>
            <person name="Clum A."/>
            <person name="Daum C."/>
            <person name="Haridas S."/>
            <person name="He G."/>
            <person name="LaButti K."/>
            <person name="Lipzen A."/>
            <person name="Mondo S."/>
            <person name="Pangilinan J."/>
            <person name="Riley R."/>
            <person name="Salamov A."/>
            <person name="Simmons B.A."/>
            <person name="Magnuson J.K."/>
            <person name="Henrissat B."/>
            <person name="Mortensen U.H."/>
            <person name="Larsen T.O."/>
            <person name="De vries R.P."/>
            <person name="Grigoriev I.V."/>
            <person name="Machida M."/>
            <person name="Baker S.E."/>
            <person name="Andersen M.R."/>
        </authorList>
    </citation>
    <scope>NUCLEOTIDE SEQUENCE [LARGE SCALE GENOMIC DNA]</scope>
    <source>
        <strain evidence="2 3">CBS 126849</strain>
    </source>
</reference>
<dbReference type="AlphaFoldDB" id="A0A5N6F0T5"/>
<keyword evidence="2" id="KW-0378">Hydrolase</keyword>
<dbReference type="Gene3D" id="3.40.50.300">
    <property type="entry name" value="P-loop containing nucleotide triphosphate hydrolases"/>
    <property type="match status" value="1"/>
</dbReference>